<protein>
    <submittedName>
        <fullName evidence="3">Uncharacterized protein</fullName>
    </submittedName>
</protein>
<evidence type="ECO:0000313" key="3">
    <source>
        <dbReference type="EMBL" id="ORY59653.1"/>
    </source>
</evidence>
<dbReference type="RefSeq" id="XP_040712227.1">
    <property type="nucleotide sequence ID" value="XM_040858724.1"/>
</dbReference>
<name>A0A1Y2DK98_9PEZI</name>
<sequence>MYKGACTRAALIASQARVAELESMLKSANSYADWKIVAVTTIGLIACAIFSAIAIWGILRTEKRENEIHAVTRVGKTDAADATKTSGAHHIPTGPLDVVAKFYAETARQYPGVKLDANLKDLADAVAESFSNTPTTSVDSDAETQVDEDIDTDSDGEDIHETAMGVLCLEDDEDGSEAMYFEATSEGWVDLEYET</sequence>
<feature type="transmembrane region" description="Helical" evidence="2">
    <location>
        <begin position="34"/>
        <end position="59"/>
    </location>
</feature>
<keyword evidence="4" id="KW-1185">Reference proteome</keyword>
<dbReference type="AlphaFoldDB" id="A0A1Y2DK98"/>
<feature type="compositionally biased region" description="Acidic residues" evidence="1">
    <location>
        <begin position="140"/>
        <end position="157"/>
    </location>
</feature>
<keyword evidence="2" id="KW-1133">Transmembrane helix</keyword>
<dbReference type="InParanoid" id="A0A1Y2DK98"/>
<proteinExistence type="predicted"/>
<reference evidence="3 4" key="1">
    <citation type="submission" date="2016-07" db="EMBL/GenBank/DDBJ databases">
        <title>Pervasive Adenine N6-methylation of Active Genes in Fungi.</title>
        <authorList>
            <consortium name="DOE Joint Genome Institute"/>
            <person name="Mondo S.J."/>
            <person name="Dannebaum R.O."/>
            <person name="Kuo R.C."/>
            <person name="Labutti K."/>
            <person name="Haridas S."/>
            <person name="Kuo A."/>
            <person name="Salamov A."/>
            <person name="Ahrendt S.R."/>
            <person name="Lipzen A."/>
            <person name="Sullivan W."/>
            <person name="Andreopoulos W.B."/>
            <person name="Clum A."/>
            <person name="Lindquist E."/>
            <person name="Daum C."/>
            <person name="Ramamoorthy G.K."/>
            <person name="Gryganskyi A."/>
            <person name="Culley D."/>
            <person name="Magnuson J.K."/>
            <person name="James T.Y."/>
            <person name="O'Malley M.A."/>
            <person name="Stajich J.E."/>
            <person name="Spatafora J.W."/>
            <person name="Visel A."/>
            <person name="Grigoriev I.V."/>
        </authorList>
    </citation>
    <scope>NUCLEOTIDE SEQUENCE [LARGE SCALE GENOMIC DNA]</scope>
    <source>
        <strain evidence="3 4">CBS 129021</strain>
    </source>
</reference>
<keyword evidence="2" id="KW-0472">Membrane</keyword>
<evidence type="ECO:0000256" key="2">
    <source>
        <dbReference type="SAM" id="Phobius"/>
    </source>
</evidence>
<evidence type="ECO:0000256" key="1">
    <source>
        <dbReference type="SAM" id="MobiDB-lite"/>
    </source>
</evidence>
<dbReference type="GeneID" id="63774936"/>
<dbReference type="EMBL" id="MCFJ01000013">
    <property type="protein sequence ID" value="ORY59653.1"/>
    <property type="molecule type" value="Genomic_DNA"/>
</dbReference>
<organism evidence="3 4">
    <name type="scientific">Pseudomassariella vexata</name>
    <dbReference type="NCBI Taxonomy" id="1141098"/>
    <lineage>
        <taxon>Eukaryota</taxon>
        <taxon>Fungi</taxon>
        <taxon>Dikarya</taxon>
        <taxon>Ascomycota</taxon>
        <taxon>Pezizomycotina</taxon>
        <taxon>Sordariomycetes</taxon>
        <taxon>Xylariomycetidae</taxon>
        <taxon>Amphisphaeriales</taxon>
        <taxon>Pseudomassariaceae</taxon>
        <taxon>Pseudomassariella</taxon>
    </lineage>
</organism>
<gene>
    <name evidence="3" type="ORF">BCR38DRAFT_412650</name>
</gene>
<dbReference type="Proteomes" id="UP000193689">
    <property type="component" value="Unassembled WGS sequence"/>
</dbReference>
<comment type="caution">
    <text evidence="3">The sequence shown here is derived from an EMBL/GenBank/DDBJ whole genome shotgun (WGS) entry which is preliminary data.</text>
</comment>
<accession>A0A1Y2DK98</accession>
<feature type="region of interest" description="Disordered" evidence="1">
    <location>
        <begin position="130"/>
        <end position="157"/>
    </location>
</feature>
<keyword evidence="2" id="KW-0812">Transmembrane</keyword>
<feature type="compositionally biased region" description="Polar residues" evidence="1">
    <location>
        <begin position="130"/>
        <end position="139"/>
    </location>
</feature>
<evidence type="ECO:0000313" key="4">
    <source>
        <dbReference type="Proteomes" id="UP000193689"/>
    </source>
</evidence>